<reference evidence="2" key="1">
    <citation type="submission" date="2020-05" db="EMBL/GenBank/DDBJ databases">
        <title>Mycena genomes resolve the evolution of fungal bioluminescence.</title>
        <authorList>
            <person name="Tsai I.J."/>
        </authorList>
    </citation>
    <scope>NUCLEOTIDE SEQUENCE</scope>
    <source>
        <strain evidence="2">CCC161011</strain>
    </source>
</reference>
<gene>
    <name evidence="2" type="ORF">MVEN_02565300</name>
</gene>
<feature type="compositionally biased region" description="Polar residues" evidence="1">
    <location>
        <begin position="86"/>
        <end position="97"/>
    </location>
</feature>
<proteinExistence type="predicted"/>
<evidence type="ECO:0000256" key="1">
    <source>
        <dbReference type="SAM" id="MobiDB-lite"/>
    </source>
</evidence>
<feature type="compositionally biased region" description="Low complexity" evidence="1">
    <location>
        <begin position="23"/>
        <end position="38"/>
    </location>
</feature>
<keyword evidence="3" id="KW-1185">Reference proteome</keyword>
<feature type="compositionally biased region" description="Polar residues" evidence="1">
    <location>
        <begin position="106"/>
        <end position="117"/>
    </location>
</feature>
<dbReference type="AlphaFoldDB" id="A0A8H6WUD3"/>
<evidence type="ECO:0000313" key="2">
    <source>
        <dbReference type="EMBL" id="KAF7328254.1"/>
    </source>
</evidence>
<dbReference type="Proteomes" id="UP000620124">
    <property type="component" value="Unassembled WGS sequence"/>
</dbReference>
<name>A0A8H6WUD3_9AGAR</name>
<organism evidence="2 3">
    <name type="scientific">Mycena venus</name>
    <dbReference type="NCBI Taxonomy" id="2733690"/>
    <lineage>
        <taxon>Eukaryota</taxon>
        <taxon>Fungi</taxon>
        <taxon>Dikarya</taxon>
        <taxon>Basidiomycota</taxon>
        <taxon>Agaricomycotina</taxon>
        <taxon>Agaricomycetes</taxon>
        <taxon>Agaricomycetidae</taxon>
        <taxon>Agaricales</taxon>
        <taxon>Marasmiineae</taxon>
        <taxon>Mycenaceae</taxon>
        <taxon>Mycena</taxon>
    </lineage>
</organism>
<dbReference type="EMBL" id="JACAZI010000037">
    <property type="protein sequence ID" value="KAF7328254.1"/>
    <property type="molecule type" value="Genomic_DNA"/>
</dbReference>
<evidence type="ECO:0000313" key="3">
    <source>
        <dbReference type="Proteomes" id="UP000620124"/>
    </source>
</evidence>
<sequence>MAYLCTYTLATTSEETKGYQKVSRSMAPSASSSPCSHAFHARQDRMFSAHTVPAIRPVPALSGGQDSQQAPECDQTVIIGRRESTGAGSQVGLQSSSETRHCPSQMRESQASDYSFK</sequence>
<accession>A0A8H6WUD3</accession>
<feature type="region of interest" description="Disordered" evidence="1">
    <location>
        <begin position="16"/>
        <end position="39"/>
    </location>
</feature>
<comment type="caution">
    <text evidence="2">The sequence shown here is derived from an EMBL/GenBank/DDBJ whole genome shotgun (WGS) entry which is preliminary data.</text>
</comment>
<feature type="region of interest" description="Disordered" evidence="1">
    <location>
        <begin position="57"/>
        <end position="117"/>
    </location>
</feature>
<protein>
    <submittedName>
        <fullName evidence="2">Uncharacterized protein</fullName>
    </submittedName>
</protein>